<dbReference type="Gene3D" id="3.30.560.10">
    <property type="entry name" value="Glucose Oxidase, domain 3"/>
    <property type="match status" value="1"/>
</dbReference>
<dbReference type="PROSITE" id="PS00623">
    <property type="entry name" value="GMC_OXRED_1"/>
    <property type="match status" value="1"/>
</dbReference>
<evidence type="ECO:0000259" key="11">
    <source>
        <dbReference type="PROSITE" id="PS00623"/>
    </source>
</evidence>
<feature type="region of interest" description="Disordered" evidence="9">
    <location>
        <begin position="176"/>
        <end position="195"/>
    </location>
</feature>
<dbReference type="InterPro" id="IPR012132">
    <property type="entry name" value="GMC_OxRdtase"/>
</dbReference>
<dbReference type="PIRSF" id="PIRSF000137">
    <property type="entry name" value="Alcohol_oxidase"/>
    <property type="match status" value="1"/>
</dbReference>
<feature type="domain" description="Glucose-methanol-choline oxidoreductase N-terminal" evidence="12">
    <location>
        <begin position="317"/>
        <end position="331"/>
    </location>
</feature>
<dbReference type="InterPro" id="IPR000172">
    <property type="entry name" value="GMC_OxRdtase_N"/>
</dbReference>
<keyword evidence="3 8" id="KW-0285">Flavoprotein</keyword>
<evidence type="ECO:0000256" key="9">
    <source>
        <dbReference type="SAM" id="MobiDB-lite"/>
    </source>
</evidence>
<feature type="signal peptide" evidence="10">
    <location>
        <begin position="1"/>
        <end position="20"/>
    </location>
</feature>
<evidence type="ECO:0000256" key="10">
    <source>
        <dbReference type="SAM" id="SignalP"/>
    </source>
</evidence>
<sequence>MMRRLLATLTLAIVLRDVEAIPSGCTPLPAPATAAQASTFAGLTLDYLIVGGGTAGLTIASRLTENSKLRVGVLEAGVYRSDDLLIDVPGNSGRAGGNPSYDWAFSTTPQPGGNGRSIATPRGKMLGGSSGLNLMAWNRGSKAEYDAWDSFAPGGGWNWNGLQSYFAKSQNVAKNQQNPYPGATSSGVSSSFTHGSGNGPIHPSYNVIYPDTVTPYVQTYNNLGIQTNSDADNGNASGIYNTRAAIDRSTGNRTYAATGYYCQASRRSNLHVLVGAEVTKVLLAKSGSTYTATGVSFTAAGQSFTVKARKEVILSASTIKTPQLLELSGIGNSDILQSVGITPLINLPGVGENLQEHLFSPIQFQLTPGHHTWDELRNNLTFATQQWALYNTTKTGYMTNIDSSLAFVPPANFAGSDGAAALLQAFDTFVSQSNPTPLQQQQYKLQRAYLTQGLPHIEIICLSRGVIAPQQDQSYLTLLVGIQHPVARGSVHISSSSAATAPTINGNYLSNDYDAQTLLRAIKFAVGLKDNQPLASHVAALNSPTASTDDDILGYIRATFSPGSHISGTAVMAPRNIGGVVDKNLIVYGTKNLRVVDASIFPLLMAAHTQSTVYAIAEKAATLIAAAA</sequence>
<feature type="compositionally biased region" description="Low complexity" evidence="9">
    <location>
        <begin position="182"/>
        <end position="195"/>
    </location>
</feature>
<feature type="chain" id="PRO_5045398748" description="Glucose-methanol-choline oxidoreductase N-terminal domain-containing protein" evidence="10">
    <location>
        <begin position="21"/>
        <end position="628"/>
    </location>
</feature>
<dbReference type="Pfam" id="PF00732">
    <property type="entry name" value="GMC_oxred_N"/>
    <property type="match status" value="1"/>
</dbReference>
<dbReference type="InterPro" id="IPR007867">
    <property type="entry name" value="GMC_OxRtase_C"/>
</dbReference>
<evidence type="ECO:0000313" key="13">
    <source>
        <dbReference type="EMBL" id="KAL0959318.1"/>
    </source>
</evidence>
<evidence type="ECO:0000256" key="1">
    <source>
        <dbReference type="ARBA" id="ARBA00001974"/>
    </source>
</evidence>
<name>A0ABR3JVP0_9AGAR</name>
<comment type="caution">
    <text evidence="13">The sequence shown here is derived from an EMBL/GenBank/DDBJ whole genome shotgun (WGS) entry which is preliminary data.</text>
</comment>
<evidence type="ECO:0000256" key="4">
    <source>
        <dbReference type="ARBA" id="ARBA00022729"/>
    </source>
</evidence>
<dbReference type="EMBL" id="JASNQZ010000003">
    <property type="protein sequence ID" value="KAL0959318.1"/>
    <property type="molecule type" value="Genomic_DNA"/>
</dbReference>
<dbReference type="Proteomes" id="UP001556367">
    <property type="component" value="Unassembled WGS sequence"/>
</dbReference>
<evidence type="ECO:0000256" key="5">
    <source>
        <dbReference type="ARBA" id="ARBA00022827"/>
    </source>
</evidence>
<evidence type="ECO:0000313" key="14">
    <source>
        <dbReference type="Proteomes" id="UP001556367"/>
    </source>
</evidence>
<keyword evidence="14" id="KW-1185">Reference proteome</keyword>
<dbReference type="Pfam" id="PF05199">
    <property type="entry name" value="GMC_oxred_C"/>
    <property type="match status" value="1"/>
</dbReference>
<dbReference type="SUPFAM" id="SSF51905">
    <property type="entry name" value="FAD/NAD(P)-binding domain"/>
    <property type="match status" value="1"/>
</dbReference>
<dbReference type="PANTHER" id="PTHR11552">
    <property type="entry name" value="GLUCOSE-METHANOL-CHOLINE GMC OXIDOREDUCTASE"/>
    <property type="match status" value="1"/>
</dbReference>
<dbReference type="PANTHER" id="PTHR11552:SF201">
    <property type="entry name" value="GLUCOSE-METHANOL-CHOLINE OXIDOREDUCTASE N-TERMINAL DOMAIN-CONTAINING PROTEIN"/>
    <property type="match status" value="1"/>
</dbReference>
<evidence type="ECO:0000259" key="12">
    <source>
        <dbReference type="PROSITE" id="PS00624"/>
    </source>
</evidence>
<keyword evidence="4 10" id="KW-0732">Signal</keyword>
<organism evidence="13 14">
    <name type="scientific">Hohenbuehelia grisea</name>
    <dbReference type="NCBI Taxonomy" id="104357"/>
    <lineage>
        <taxon>Eukaryota</taxon>
        <taxon>Fungi</taxon>
        <taxon>Dikarya</taxon>
        <taxon>Basidiomycota</taxon>
        <taxon>Agaricomycotina</taxon>
        <taxon>Agaricomycetes</taxon>
        <taxon>Agaricomycetidae</taxon>
        <taxon>Agaricales</taxon>
        <taxon>Pleurotineae</taxon>
        <taxon>Pleurotaceae</taxon>
        <taxon>Hohenbuehelia</taxon>
    </lineage>
</organism>
<reference evidence="14" key="1">
    <citation type="submission" date="2024-06" db="EMBL/GenBank/DDBJ databases">
        <title>Multi-omics analyses provide insights into the biosynthesis of the anticancer antibiotic pleurotin in Hohenbuehelia grisea.</title>
        <authorList>
            <person name="Weaver J.A."/>
            <person name="Alberti F."/>
        </authorList>
    </citation>
    <scope>NUCLEOTIDE SEQUENCE [LARGE SCALE GENOMIC DNA]</scope>
    <source>
        <strain evidence="14">T-177</strain>
    </source>
</reference>
<evidence type="ECO:0000256" key="2">
    <source>
        <dbReference type="ARBA" id="ARBA00010790"/>
    </source>
</evidence>
<accession>A0ABR3JVP0</accession>
<gene>
    <name evidence="13" type="ORF">HGRIS_014580</name>
</gene>
<keyword evidence="6" id="KW-0560">Oxidoreductase</keyword>
<protein>
    <recommendedName>
        <fullName evidence="11 12">Glucose-methanol-choline oxidoreductase N-terminal domain-containing protein</fullName>
    </recommendedName>
</protein>
<keyword evidence="5 8" id="KW-0274">FAD</keyword>
<proteinExistence type="inferred from homology"/>
<dbReference type="PROSITE" id="PS00624">
    <property type="entry name" value="GMC_OXRED_2"/>
    <property type="match status" value="1"/>
</dbReference>
<evidence type="ECO:0000256" key="3">
    <source>
        <dbReference type="ARBA" id="ARBA00022630"/>
    </source>
</evidence>
<evidence type="ECO:0000256" key="7">
    <source>
        <dbReference type="ARBA" id="ARBA00023180"/>
    </source>
</evidence>
<dbReference type="Gene3D" id="3.50.50.60">
    <property type="entry name" value="FAD/NAD(P)-binding domain"/>
    <property type="match status" value="1"/>
</dbReference>
<comment type="similarity">
    <text evidence="2 8">Belongs to the GMC oxidoreductase family.</text>
</comment>
<evidence type="ECO:0000256" key="6">
    <source>
        <dbReference type="ARBA" id="ARBA00023002"/>
    </source>
</evidence>
<evidence type="ECO:0000256" key="8">
    <source>
        <dbReference type="RuleBase" id="RU003968"/>
    </source>
</evidence>
<feature type="domain" description="Glucose-methanol-choline oxidoreductase N-terminal" evidence="11">
    <location>
        <begin position="123"/>
        <end position="146"/>
    </location>
</feature>
<keyword evidence="7" id="KW-0325">Glycoprotein</keyword>
<dbReference type="SUPFAM" id="SSF54373">
    <property type="entry name" value="FAD-linked reductases, C-terminal domain"/>
    <property type="match status" value="1"/>
</dbReference>
<comment type="cofactor">
    <cofactor evidence="1">
        <name>FAD</name>
        <dbReference type="ChEBI" id="CHEBI:57692"/>
    </cofactor>
</comment>
<dbReference type="InterPro" id="IPR036188">
    <property type="entry name" value="FAD/NAD-bd_sf"/>
</dbReference>